<protein>
    <submittedName>
        <fullName evidence="1">Uncharacterized protein</fullName>
    </submittedName>
</protein>
<organism evidence="1 2">
    <name type="scientific">Adineta steineri</name>
    <dbReference type="NCBI Taxonomy" id="433720"/>
    <lineage>
        <taxon>Eukaryota</taxon>
        <taxon>Metazoa</taxon>
        <taxon>Spiralia</taxon>
        <taxon>Gnathifera</taxon>
        <taxon>Rotifera</taxon>
        <taxon>Eurotatoria</taxon>
        <taxon>Bdelloidea</taxon>
        <taxon>Adinetida</taxon>
        <taxon>Adinetidae</taxon>
        <taxon>Adineta</taxon>
    </lineage>
</organism>
<dbReference type="AlphaFoldDB" id="A0A815VN62"/>
<sequence length="34" mass="3901">TYADRTAPIRNQSVEWCHNLSEWSRGGALALELR</sequence>
<name>A0A815VN62_9BILA</name>
<dbReference type="EMBL" id="CAJNON010006034">
    <property type="protein sequence ID" value="CAF1537935.1"/>
    <property type="molecule type" value="Genomic_DNA"/>
</dbReference>
<evidence type="ECO:0000313" key="2">
    <source>
        <dbReference type="Proteomes" id="UP000663891"/>
    </source>
</evidence>
<feature type="non-terminal residue" evidence="1">
    <location>
        <position position="1"/>
    </location>
</feature>
<dbReference type="Proteomes" id="UP000663891">
    <property type="component" value="Unassembled WGS sequence"/>
</dbReference>
<comment type="caution">
    <text evidence="1">The sequence shown here is derived from an EMBL/GenBank/DDBJ whole genome shotgun (WGS) entry which is preliminary data.</text>
</comment>
<evidence type="ECO:0000313" key="1">
    <source>
        <dbReference type="EMBL" id="CAF1537935.1"/>
    </source>
</evidence>
<gene>
    <name evidence="1" type="ORF">VCS650_LOCUS43928</name>
</gene>
<proteinExistence type="predicted"/>
<reference evidence="1" key="1">
    <citation type="submission" date="2021-02" db="EMBL/GenBank/DDBJ databases">
        <authorList>
            <person name="Nowell W R."/>
        </authorList>
    </citation>
    <scope>NUCLEOTIDE SEQUENCE</scope>
</reference>
<accession>A0A815VN62</accession>